<organism evidence="1 2">
    <name type="scientific">Pseudonocardia endophytica</name>
    <dbReference type="NCBI Taxonomy" id="401976"/>
    <lineage>
        <taxon>Bacteria</taxon>
        <taxon>Bacillati</taxon>
        <taxon>Actinomycetota</taxon>
        <taxon>Actinomycetes</taxon>
        <taxon>Pseudonocardiales</taxon>
        <taxon>Pseudonocardiaceae</taxon>
        <taxon>Pseudonocardia</taxon>
    </lineage>
</organism>
<dbReference type="AlphaFoldDB" id="A0A4R1HGF5"/>
<dbReference type="RefSeq" id="WP_132430022.1">
    <property type="nucleotide sequence ID" value="NZ_SMFZ01000002.1"/>
</dbReference>
<keyword evidence="2" id="KW-1185">Reference proteome</keyword>
<name>A0A4R1HGF5_PSEEN</name>
<reference evidence="1 2" key="1">
    <citation type="submission" date="2019-03" db="EMBL/GenBank/DDBJ databases">
        <title>Sequencing the genomes of 1000 actinobacteria strains.</title>
        <authorList>
            <person name="Klenk H.-P."/>
        </authorList>
    </citation>
    <scope>NUCLEOTIDE SEQUENCE [LARGE SCALE GENOMIC DNA]</scope>
    <source>
        <strain evidence="1 2">DSM 44969</strain>
    </source>
</reference>
<protein>
    <submittedName>
        <fullName evidence="1">Uncharacterized protein</fullName>
    </submittedName>
</protein>
<dbReference type="Proteomes" id="UP000295560">
    <property type="component" value="Unassembled WGS sequence"/>
</dbReference>
<sequence>MTFLDRLLRREPVPAEVASRLEGDERVVAMATVAPAGRLVVTTWGIWTPGDVPERIGWHEIAKATWEHGALVVIPTTAREVGAGTVLLTDRPARRFRLDDPGRVPQTVHERVTGSIRSRSHRDLPRGGAWVLQRKVPGRDGMLMQVWPDPETDPDAVEQLALGVAQRIGEAR</sequence>
<evidence type="ECO:0000313" key="2">
    <source>
        <dbReference type="Proteomes" id="UP000295560"/>
    </source>
</evidence>
<dbReference type="EMBL" id="SMFZ01000002">
    <property type="protein sequence ID" value="TCK21254.1"/>
    <property type="molecule type" value="Genomic_DNA"/>
</dbReference>
<gene>
    <name evidence="1" type="ORF">EV378_5234</name>
</gene>
<accession>A0A4R1HGF5</accession>
<evidence type="ECO:0000313" key="1">
    <source>
        <dbReference type="EMBL" id="TCK21254.1"/>
    </source>
</evidence>
<proteinExistence type="predicted"/>
<dbReference type="OrthoDB" id="3397289at2"/>
<comment type="caution">
    <text evidence="1">The sequence shown here is derived from an EMBL/GenBank/DDBJ whole genome shotgun (WGS) entry which is preliminary data.</text>
</comment>